<proteinExistence type="predicted"/>
<dbReference type="CDD" id="cd11614">
    <property type="entry name" value="SAF_CpaB_FlgA_like"/>
    <property type="match status" value="1"/>
</dbReference>
<name>A0ABV9RXR6_9PSEU</name>
<accession>A0ABV9RXR6</accession>
<dbReference type="Gene3D" id="3.90.1210.10">
    <property type="entry name" value="Antifreeze-like/N-acetylneuraminic acid synthase C-terminal domain"/>
    <property type="match status" value="1"/>
</dbReference>
<comment type="caution">
    <text evidence="2">The sequence shown here is derived from an EMBL/GenBank/DDBJ whole genome shotgun (WGS) entry which is preliminary data.</text>
</comment>
<evidence type="ECO:0000313" key="3">
    <source>
        <dbReference type="Proteomes" id="UP001595859"/>
    </source>
</evidence>
<keyword evidence="3" id="KW-1185">Reference proteome</keyword>
<dbReference type="RefSeq" id="WP_378056044.1">
    <property type="nucleotide sequence ID" value="NZ_JBHSIS010000006.1"/>
</dbReference>
<evidence type="ECO:0000259" key="1">
    <source>
        <dbReference type="SMART" id="SM00858"/>
    </source>
</evidence>
<reference evidence="3" key="1">
    <citation type="journal article" date="2019" name="Int. J. Syst. Evol. Microbiol.">
        <title>The Global Catalogue of Microorganisms (GCM) 10K type strain sequencing project: providing services to taxonomists for standard genome sequencing and annotation.</title>
        <authorList>
            <consortium name="The Broad Institute Genomics Platform"/>
            <consortium name="The Broad Institute Genome Sequencing Center for Infectious Disease"/>
            <person name="Wu L."/>
            <person name="Ma J."/>
        </authorList>
    </citation>
    <scope>NUCLEOTIDE SEQUENCE [LARGE SCALE GENOMIC DNA]</scope>
    <source>
        <strain evidence="3">ZS-22-S1</strain>
    </source>
</reference>
<dbReference type="SMART" id="SM00858">
    <property type="entry name" value="SAF"/>
    <property type="match status" value="1"/>
</dbReference>
<feature type="domain" description="SAF" evidence="1">
    <location>
        <begin position="41"/>
        <end position="103"/>
    </location>
</feature>
<dbReference type="Proteomes" id="UP001595859">
    <property type="component" value="Unassembled WGS sequence"/>
</dbReference>
<organism evidence="2 3">
    <name type="scientific">Actinophytocola glycyrrhizae</name>
    <dbReference type="NCBI Taxonomy" id="2044873"/>
    <lineage>
        <taxon>Bacteria</taxon>
        <taxon>Bacillati</taxon>
        <taxon>Actinomycetota</taxon>
        <taxon>Actinomycetes</taxon>
        <taxon>Pseudonocardiales</taxon>
        <taxon>Pseudonocardiaceae</taxon>
    </lineage>
</organism>
<protein>
    <submittedName>
        <fullName evidence="2">SAF domain-containing protein</fullName>
    </submittedName>
</protein>
<evidence type="ECO:0000313" key="2">
    <source>
        <dbReference type="EMBL" id="MFC4854090.1"/>
    </source>
</evidence>
<dbReference type="EMBL" id="JBHSIS010000006">
    <property type="protein sequence ID" value="MFC4854090.1"/>
    <property type="molecule type" value="Genomic_DNA"/>
</dbReference>
<gene>
    <name evidence="2" type="ORF">ACFPCV_11315</name>
</gene>
<dbReference type="InterPro" id="IPR013974">
    <property type="entry name" value="SAF"/>
</dbReference>
<sequence>MKLPLRGWPRRLAVRRVVAALLVLAAAVLAVSPRPREPGTVPMLVAARDLPPGTTLRDGDVTVSRLAPSLRPRSALTDPAQVRGRVLAGAATAGEPLTSARLLGTENTRLTAGDPAAAAVPFRLADPAVAALLTPGLRVDVVTVSATTPSDAVVLAANATVLTVRPADEAAEGHLVVLALPRAEATKVAAASLGRPVAVTLR</sequence>
<dbReference type="Pfam" id="PF08666">
    <property type="entry name" value="SAF"/>
    <property type="match status" value="1"/>
</dbReference>